<dbReference type="AlphaFoldDB" id="D1BW34"/>
<dbReference type="HOGENOM" id="CLU_139614_0_0_11"/>
<keyword evidence="3" id="KW-1185">Reference proteome</keyword>
<evidence type="ECO:0000313" key="2">
    <source>
        <dbReference type="EMBL" id="ACZ29537.1"/>
    </source>
</evidence>
<reference evidence="3" key="1">
    <citation type="submission" date="2009-11" db="EMBL/GenBank/DDBJ databases">
        <title>The complete chromosome of Xylanimonas cellulosilytica DSM 15894.</title>
        <authorList>
            <consortium name="US DOE Joint Genome Institute (JGI-PGF)"/>
            <person name="Lucas S."/>
            <person name="Copeland A."/>
            <person name="Lapidus A."/>
            <person name="Glavina del Rio T."/>
            <person name="Dalin E."/>
            <person name="Tice H."/>
            <person name="Bruce D."/>
            <person name="Goodwin L."/>
            <person name="Pitluck S."/>
            <person name="Kyrpides N."/>
            <person name="Mavromatis K."/>
            <person name="Ivanova N."/>
            <person name="Mikhailova N."/>
            <person name="Foster B."/>
            <person name="Clum A."/>
            <person name="Brettin T."/>
            <person name="Detter J.C."/>
            <person name="Han C."/>
            <person name="Larimer F."/>
            <person name="Land M."/>
            <person name="Hauser L."/>
            <person name="Markowitz V."/>
            <person name="Cheng J.F."/>
            <person name="Hugenholtz P."/>
            <person name="Woyke T."/>
            <person name="Wu D."/>
            <person name="Gehrich-Schroeter G."/>
            <person name="Schneider S."/>
            <person name="Pukall S.R."/>
            <person name="Klenk H.P."/>
            <person name="Eisen J.A."/>
        </authorList>
    </citation>
    <scope>NUCLEOTIDE SEQUENCE [LARGE SCALE GENOMIC DNA]</scope>
    <source>
        <strain evidence="3">DSM 15894 / CECT 5975 / LMG 20990 / XIL07</strain>
    </source>
</reference>
<gene>
    <name evidence="2" type="ordered locus">Xcel_0498</name>
</gene>
<organism evidence="2 3">
    <name type="scientific">Xylanimonas cellulosilytica (strain DSM 15894 / JCM 12276 / CECT 5975 / KCTC 9989 / LMG 20990 / NBRC 107835 / XIL07)</name>
    <dbReference type="NCBI Taxonomy" id="446471"/>
    <lineage>
        <taxon>Bacteria</taxon>
        <taxon>Bacillati</taxon>
        <taxon>Actinomycetota</taxon>
        <taxon>Actinomycetes</taxon>
        <taxon>Micrococcales</taxon>
        <taxon>Promicromonosporaceae</taxon>
        <taxon>Xylanimonas</taxon>
    </lineage>
</organism>
<dbReference type="STRING" id="446471.Xcel_0498"/>
<accession>D1BW34</accession>
<evidence type="ECO:0000256" key="1">
    <source>
        <dbReference type="ARBA" id="ARBA00022729"/>
    </source>
</evidence>
<evidence type="ECO:0008006" key="4">
    <source>
        <dbReference type="Google" id="ProtNLM"/>
    </source>
</evidence>
<sequence>MPTVSYPSAQFPGFPSVEVPRPDGWSPLAAPQVLLAVARDGAPGEFRANVVVTVTRLDADQTLGTVAKAAAAALESRRDYAERRRDGIGISGLPGYVVQGAWVSADAGTVAQDVRGVIVEHDGVRDLVEITATCGGGQVDPAWAELQTILDGIVIGVAR</sequence>
<protein>
    <recommendedName>
        <fullName evidence="4">Lipoprotein LpqN</fullName>
    </recommendedName>
</protein>
<dbReference type="Gene3D" id="3.40.1000.10">
    <property type="entry name" value="Mog1/PsbP, alpha/beta/alpha sandwich"/>
    <property type="match status" value="1"/>
</dbReference>
<dbReference type="EMBL" id="CP001821">
    <property type="protein sequence ID" value="ACZ29537.1"/>
    <property type="molecule type" value="Genomic_DNA"/>
</dbReference>
<dbReference type="Pfam" id="PF10738">
    <property type="entry name" value="Lpp-LpqN"/>
    <property type="match status" value="1"/>
</dbReference>
<dbReference type="OrthoDB" id="5146554at2"/>
<dbReference type="RefSeq" id="WP_012877281.1">
    <property type="nucleotide sequence ID" value="NC_013530.1"/>
</dbReference>
<evidence type="ECO:0000313" key="3">
    <source>
        <dbReference type="Proteomes" id="UP000002255"/>
    </source>
</evidence>
<dbReference type="eggNOG" id="COG5435">
    <property type="taxonomic scope" value="Bacteria"/>
</dbReference>
<proteinExistence type="predicted"/>
<dbReference type="InterPro" id="IPR019674">
    <property type="entry name" value="Lipoprotein_LpqN/LpqT-like"/>
</dbReference>
<reference evidence="2 3" key="2">
    <citation type="journal article" date="2010" name="Stand. Genomic Sci.">
        <title>Complete genome sequence of Xylanimonas cellulosilytica type strain (XIL07).</title>
        <authorList>
            <person name="Foster B."/>
            <person name="Pukall R."/>
            <person name="Abt B."/>
            <person name="Nolan M."/>
            <person name="Glavina Del Rio T."/>
            <person name="Chen F."/>
            <person name="Lucas S."/>
            <person name="Tice H."/>
            <person name="Pitluck S."/>
            <person name="Cheng J.-F."/>
            <person name="Chertkov O."/>
            <person name="Brettin T."/>
            <person name="Han C."/>
            <person name="Detter J.C."/>
            <person name="Bruce D."/>
            <person name="Goodwin L."/>
            <person name="Ivanova N."/>
            <person name="Mavromatis K."/>
            <person name="Pati A."/>
            <person name="Mikhailova N."/>
            <person name="Chen A."/>
            <person name="Palaniappan K."/>
            <person name="Land M."/>
            <person name="Hauser L."/>
            <person name="Chang Y.-J."/>
            <person name="Jeffries C.D."/>
            <person name="Chain P."/>
            <person name="Rohde M."/>
            <person name="Goeker M."/>
            <person name="Bristow J."/>
            <person name="Eisen J.A."/>
            <person name="Markowitz V."/>
            <person name="Hugenholtz P."/>
            <person name="Kyrpides N.C."/>
            <person name="Klenk H.-P."/>
            <person name="Lapidus A."/>
        </authorList>
    </citation>
    <scope>NUCLEOTIDE SEQUENCE [LARGE SCALE GENOMIC DNA]</scope>
    <source>
        <strain evidence="3">DSM 15894 / CECT 5975 / LMG 20990 / XIL07</strain>
    </source>
</reference>
<name>D1BW34_XYLCX</name>
<dbReference type="Proteomes" id="UP000002255">
    <property type="component" value="Chromosome"/>
</dbReference>
<dbReference type="KEGG" id="xce:Xcel_0498"/>
<keyword evidence="1" id="KW-0732">Signal</keyword>